<dbReference type="Proteomes" id="UP001595701">
    <property type="component" value="Unassembled WGS sequence"/>
</dbReference>
<comment type="caution">
    <text evidence="1">The sequence shown here is derived from an EMBL/GenBank/DDBJ whole genome shotgun (WGS) entry which is preliminary data.</text>
</comment>
<keyword evidence="2" id="KW-1185">Reference proteome</keyword>
<name>A0ABV7SMM1_9ACTN</name>
<reference evidence="2" key="1">
    <citation type="journal article" date="2019" name="Int. J. Syst. Evol. Microbiol.">
        <title>The Global Catalogue of Microorganisms (GCM) 10K type strain sequencing project: providing services to taxonomists for standard genome sequencing and annotation.</title>
        <authorList>
            <consortium name="The Broad Institute Genomics Platform"/>
            <consortium name="The Broad Institute Genome Sequencing Center for Infectious Disease"/>
            <person name="Wu L."/>
            <person name="Ma J."/>
        </authorList>
    </citation>
    <scope>NUCLEOTIDE SEQUENCE [LARGE SCALE GENOMIC DNA]</scope>
    <source>
        <strain evidence="2">CGMCC 4.7035</strain>
    </source>
</reference>
<organism evidence="1 2">
    <name type="scientific">Streptomyces yaanensis</name>
    <dbReference type="NCBI Taxonomy" id="1142239"/>
    <lineage>
        <taxon>Bacteria</taxon>
        <taxon>Bacillati</taxon>
        <taxon>Actinomycetota</taxon>
        <taxon>Actinomycetes</taxon>
        <taxon>Kitasatosporales</taxon>
        <taxon>Streptomycetaceae</taxon>
        <taxon>Streptomyces</taxon>
    </lineage>
</organism>
<dbReference type="EMBL" id="JBHRWR010000039">
    <property type="protein sequence ID" value="MFC3577581.1"/>
    <property type="molecule type" value="Genomic_DNA"/>
</dbReference>
<gene>
    <name evidence="1" type="ORF">ACFOZ0_30830</name>
</gene>
<evidence type="ECO:0000313" key="2">
    <source>
        <dbReference type="Proteomes" id="UP001595701"/>
    </source>
</evidence>
<sequence>MSPEHRTASPLAPRGRGRFKKIGGVASAALMVAVGLATPAAAIARGTTTHAGVAYDDRCDKNGRGKNCKPKPPPTPPRGCFDIDSTVQGRDKFISVVCNGRVFVLTVRETPPSGPPAPVGGWQFVGGPTDVIDATLATRDNVIYVSVLTARGTVQQGICRASEPLGSCTFYPLPTPPG</sequence>
<accession>A0ABV7SMM1</accession>
<evidence type="ECO:0000313" key="1">
    <source>
        <dbReference type="EMBL" id="MFC3577581.1"/>
    </source>
</evidence>
<dbReference type="RefSeq" id="WP_310776944.1">
    <property type="nucleotide sequence ID" value="NZ_JBHRWR010000039.1"/>
</dbReference>
<protein>
    <submittedName>
        <fullName evidence="1">Uncharacterized protein</fullName>
    </submittedName>
</protein>
<proteinExistence type="predicted"/>